<reference evidence="8" key="1">
    <citation type="submission" date="2019-04" db="EMBL/GenBank/DDBJ databases">
        <title>Genome assembly of Zosterops borbonicus 15179.</title>
        <authorList>
            <person name="Leroy T."/>
            <person name="Anselmetti Y."/>
            <person name="Tilak M.-K."/>
            <person name="Nabholz B."/>
        </authorList>
    </citation>
    <scope>NUCLEOTIDE SEQUENCE</scope>
    <source>
        <strain evidence="8">HGM_15179</strain>
        <tissue evidence="8">Muscle</tissue>
    </source>
</reference>
<evidence type="ECO:0000256" key="4">
    <source>
        <dbReference type="ARBA" id="ARBA00022759"/>
    </source>
</evidence>
<dbReference type="Gene3D" id="3.30.420.10">
    <property type="entry name" value="Ribonuclease H-like superfamily/Ribonuclease H"/>
    <property type="match status" value="1"/>
</dbReference>
<evidence type="ECO:0000313" key="9">
    <source>
        <dbReference type="Proteomes" id="UP000796761"/>
    </source>
</evidence>
<accession>A0A8K1LD86</accession>
<dbReference type="OrthoDB" id="9631962at2759"/>
<name>A0A8K1LD86_9PASS</name>
<dbReference type="InterPro" id="IPR001584">
    <property type="entry name" value="Integrase_cat-core"/>
</dbReference>
<keyword evidence="2" id="KW-0548">Nucleotidyltransferase</keyword>
<organism evidence="8 9">
    <name type="scientific">Zosterops borbonicus</name>
    <dbReference type="NCBI Taxonomy" id="364589"/>
    <lineage>
        <taxon>Eukaryota</taxon>
        <taxon>Metazoa</taxon>
        <taxon>Chordata</taxon>
        <taxon>Craniata</taxon>
        <taxon>Vertebrata</taxon>
        <taxon>Euteleostomi</taxon>
        <taxon>Archelosauria</taxon>
        <taxon>Archosauria</taxon>
        <taxon>Dinosauria</taxon>
        <taxon>Saurischia</taxon>
        <taxon>Theropoda</taxon>
        <taxon>Coelurosauria</taxon>
        <taxon>Aves</taxon>
        <taxon>Neognathae</taxon>
        <taxon>Neoaves</taxon>
        <taxon>Telluraves</taxon>
        <taxon>Australaves</taxon>
        <taxon>Passeriformes</taxon>
        <taxon>Sylvioidea</taxon>
        <taxon>Zosteropidae</taxon>
        <taxon>Zosterops</taxon>
    </lineage>
</organism>
<dbReference type="PROSITE" id="PS50994">
    <property type="entry name" value="INTEGRASE"/>
    <property type="match status" value="1"/>
</dbReference>
<evidence type="ECO:0000256" key="2">
    <source>
        <dbReference type="ARBA" id="ARBA00022695"/>
    </source>
</evidence>
<feature type="non-terminal residue" evidence="8">
    <location>
        <position position="1"/>
    </location>
</feature>
<evidence type="ECO:0000256" key="6">
    <source>
        <dbReference type="ARBA" id="ARBA00022918"/>
    </source>
</evidence>
<keyword evidence="4" id="KW-0255">Endonuclease</keyword>
<gene>
    <name evidence="8" type="ORF">HGM15179_017555</name>
</gene>
<dbReference type="PANTHER" id="PTHR41694:SF3">
    <property type="entry name" value="RNA-DIRECTED DNA POLYMERASE-RELATED"/>
    <property type="match status" value="1"/>
</dbReference>
<evidence type="ECO:0000313" key="8">
    <source>
        <dbReference type="EMBL" id="TRZ09556.1"/>
    </source>
</evidence>
<keyword evidence="3" id="KW-0540">Nuclease</keyword>
<dbReference type="SUPFAM" id="SSF53098">
    <property type="entry name" value="Ribonuclease H-like"/>
    <property type="match status" value="1"/>
</dbReference>
<dbReference type="GO" id="GO:0035613">
    <property type="term" value="F:RNA stem-loop binding"/>
    <property type="evidence" value="ECO:0007669"/>
    <property type="project" value="TreeGrafter"/>
</dbReference>
<dbReference type="GO" id="GO:0003964">
    <property type="term" value="F:RNA-directed DNA polymerase activity"/>
    <property type="evidence" value="ECO:0007669"/>
    <property type="project" value="UniProtKB-KW"/>
</dbReference>
<keyword evidence="5" id="KW-0378">Hydrolase</keyword>
<evidence type="ECO:0000259" key="7">
    <source>
        <dbReference type="PROSITE" id="PS50994"/>
    </source>
</evidence>
<dbReference type="Proteomes" id="UP000796761">
    <property type="component" value="Unassembled WGS sequence"/>
</dbReference>
<evidence type="ECO:0000256" key="1">
    <source>
        <dbReference type="ARBA" id="ARBA00022679"/>
    </source>
</evidence>
<comment type="caution">
    <text evidence="8">The sequence shown here is derived from an EMBL/GenBank/DDBJ whole genome shotgun (WGS) entry which is preliminary data.</text>
</comment>
<dbReference type="EMBL" id="SWJQ01001044">
    <property type="protein sequence ID" value="TRZ09556.1"/>
    <property type="molecule type" value="Genomic_DNA"/>
</dbReference>
<feature type="non-terminal residue" evidence="8">
    <location>
        <position position="185"/>
    </location>
</feature>
<dbReference type="InterPro" id="IPR012337">
    <property type="entry name" value="RNaseH-like_sf"/>
</dbReference>
<keyword evidence="6" id="KW-0695">RNA-directed DNA polymerase</keyword>
<proteinExistence type="predicted"/>
<dbReference type="AlphaFoldDB" id="A0A8K1LD86"/>
<evidence type="ECO:0000256" key="5">
    <source>
        <dbReference type="ARBA" id="ARBA00022801"/>
    </source>
</evidence>
<sequence>HARGWPVTREMCKTCISACEQCHKQLERHPLEDDPLHLRTGKGLWDAWQVDYFGPFKQSGGKHFVLVGVEITSGLVQAEAFKRATGENTIKALQIWFGTFPKPQEIQSDNGSHFTAKVVQEWTFHTPYYPQANGIVERNSGLLKRLLKPQEGGWDGRLHKAVQSVNERWGVNGCPKITIFCPKPL</sequence>
<dbReference type="GO" id="GO:0004519">
    <property type="term" value="F:endonuclease activity"/>
    <property type="evidence" value="ECO:0007669"/>
    <property type="project" value="UniProtKB-KW"/>
</dbReference>
<protein>
    <recommendedName>
        <fullName evidence="7">Integrase catalytic domain-containing protein</fullName>
    </recommendedName>
</protein>
<feature type="domain" description="Integrase catalytic" evidence="7">
    <location>
        <begin position="31"/>
        <end position="185"/>
    </location>
</feature>
<dbReference type="Pfam" id="PF00665">
    <property type="entry name" value="rve"/>
    <property type="match status" value="1"/>
</dbReference>
<dbReference type="InterPro" id="IPR036397">
    <property type="entry name" value="RNaseH_sf"/>
</dbReference>
<dbReference type="GO" id="GO:0015074">
    <property type="term" value="P:DNA integration"/>
    <property type="evidence" value="ECO:0007669"/>
    <property type="project" value="InterPro"/>
</dbReference>
<keyword evidence="9" id="KW-1185">Reference proteome</keyword>
<evidence type="ECO:0000256" key="3">
    <source>
        <dbReference type="ARBA" id="ARBA00022722"/>
    </source>
</evidence>
<dbReference type="GO" id="GO:0016787">
    <property type="term" value="F:hydrolase activity"/>
    <property type="evidence" value="ECO:0007669"/>
    <property type="project" value="UniProtKB-KW"/>
</dbReference>
<dbReference type="PANTHER" id="PTHR41694">
    <property type="entry name" value="ENDOGENOUS RETROVIRUS GROUP K MEMBER POL PROTEIN"/>
    <property type="match status" value="1"/>
</dbReference>
<keyword evidence="1" id="KW-0808">Transferase</keyword>